<dbReference type="GO" id="GO:0032259">
    <property type="term" value="P:methylation"/>
    <property type="evidence" value="ECO:0007669"/>
    <property type="project" value="UniProtKB-KW"/>
</dbReference>
<dbReference type="GO" id="GO:0008757">
    <property type="term" value="F:S-adenosylmethionine-dependent methyltransferase activity"/>
    <property type="evidence" value="ECO:0007669"/>
    <property type="project" value="InterPro"/>
</dbReference>
<name>A0A6N7PMQ4_9BACT</name>
<comment type="caution">
    <text evidence="2">The sequence shown here is derived from an EMBL/GenBank/DDBJ whole genome shotgun (WGS) entry which is preliminary data.</text>
</comment>
<keyword evidence="2" id="KW-0489">Methyltransferase</keyword>
<evidence type="ECO:0000313" key="3">
    <source>
        <dbReference type="Proteomes" id="UP000440224"/>
    </source>
</evidence>
<dbReference type="InterPro" id="IPR013216">
    <property type="entry name" value="Methyltransf_11"/>
</dbReference>
<dbReference type="AlphaFoldDB" id="A0A6N7PMQ4"/>
<organism evidence="2 3">
    <name type="scientific">Polyangium spumosum</name>
    <dbReference type="NCBI Taxonomy" id="889282"/>
    <lineage>
        <taxon>Bacteria</taxon>
        <taxon>Pseudomonadati</taxon>
        <taxon>Myxococcota</taxon>
        <taxon>Polyangia</taxon>
        <taxon>Polyangiales</taxon>
        <taxon>Polyangiaceae</taxon>
        <taxon>Polyangium</taxon>
    </lineage>
</organism>
<dbReference type="EMBL" id="WJIE01000004">
    <property type="protein sequence ID" value="MRG93442.1"/>
    <property type="molecule type" value="Genomic_DNA"/>
</dbReference>
<feature type="domain" description="Methyltransferase type 11" evidence="1">
    <location>
        <begin position="154"/>
        <end position="201"/>
    </location>
</feature>
<keyword evidence="2" id="KW-0808">Transferase</keyword>
<protein>
    <submittedName>
        <fullName evidence="2">Methyltransferase domain-containing protein</fullName>
    </submittedName>
</protein>
<dbReference type="SUPFAM" id="SSF53335">
    <property type="entry name" value="S-adenosyl-L-methionine-dependent methyltransferases"/>
    <property type="match status" value="1"/>
</dbReference>
<sequence length="286" mass="32448">MTRPEPLPDPGPLSRARAYLGRAASIGAAMARFATLRRRDGVENGVRALRALGREIRGAIRGRGGERACTLCGWTGERFGPIYYVDAYREDTLCYACGSTDRVRLLPLYCQEILADFFGAERRRVLDIGPLSNSRRFFPDDVDYVSFDLYAPHAMVRGDICAQPFADASFDLWVCFHVLDLVEDDERAMRELYRVLAPGGVGLLDNAMNWSAPTEEYGRARPEEAMHRRRYGSDLPDRLRRLGFEVEIVDVERTFDEATRARYGIHPRKFLACKKPRSEAADQTRT</sequence>
<dbReference type="Proteomes" id="UP000440224">
    <property type="component" value="Unassembled WGS sequence"/>
</dbReference>
<gene>
    <name evidence="2" type="ORF">GF068_16210</name>
</gene>
<dbReference type="Gene3D" id="3.40.50.150">
    <property type="entry name" value="Vaccinia Virus protein VP39"/>
    <property type="match status" value="1"/>
</dbReference>
<dbReference type="OrthoDB" id="9772751at2"/>
<proteinExistence type="predicted"/>
<dbReference type="InterPro" id="IPR029063">
    <property type="entry name" value="SAM-dependent_MTases_sf"/>
</dbReference>
<dbReference type="RefSeq" id="WP_153820276.1">
    <property type="nucleotide sequence ID" value="NZ_WJIE01000004.1"/>
</dbReference>
<dbReference type="CDD" id="cd02440">
    <property type="entry name" value="AdoMet_MTases"/>
    <property type="match status" value="1"/>
</dbReference>
<evidence type="ECO:0000313" key="2">
    <source>
        <dbReference type="EMBL" id="MRG93442.1"/>
    </source>
</evidence>
<reference evidence="2 3" key="1">
    <citation type="submission" date="2019-10" db="EMBL/GenBank/DDBJ databases">
        <title>A soil myxobacterium in the family Polyangiaceae.</title>
        <authorList>
            <person name="Li Y."/>
            <person name="Wang J."/>
        </authorList>
    </citation>
    <scope>NUCLEOTIDE SEQUENCE [LARGE SCALE GENOMIC DNA]</scope>
    <source>
        <strain evidence="2 3">DSM 14734</strain>
    </source>
</reference>
<accession>A0A6N7PMQ4</accession>
<dbReference type="Pfam" id="PF08241">
    <property type="entry name" value="Methyltransf_11"/>
    <property type="match status" value="1"/>
</dbReference>
<keyword evidence="3" id="KW-1185">Reference proteome</keyword>
<evidence type="ECO:0000259" key="1">
    <source>
        <dbReference type="Pfam" id="PF08241"/>
    </source>
</evidence>